<dbReference type="Pfam" id="PF13302">
    <property type="entry name" value="Acetyltransf_3"/>
    <property type="match status" value="1"/>
</dbReference>
<dbReference type="InterPro" id="IPR016181">
    <property type="entry name" value="Acyl_CoA_acyltransferase"/>
</dbReference>
<dbReference type="Gene3D" id="3.40.630.30">
    <property type="match status" value="1"/>
</dbReference>
<dbReference type="GeneID" id="93100514"/>
<reference evidence="2 3" key="1">
    <citation type="submission" date="2020-08" db="EMBL/GenBank/DDBJ databases">
        <title>Genomic Encyclopedia of Type Strains, Phase IV (KMG-IV): sequencing the most valuable type-strain genomes for metagenomic binning, comparative biology and taxonomic classification.</title>
        <authorList>
            <person name="Goeker M."/>
        </authorList>
    </citation>
    <scope>NUCLEOTIDE SEQUENCE [LARGE SCALE GENOMIC DNA]</scope>
    <source>
        <strain evidence="2 3">DSM 105721</strain>
    </source>
</reference>
<dbReference type="OrthoDB" id="9788916at2"/>
<protein>
    <submittedName>
        <fullName evidence="2">RimJ/RimL family protein N-acetyltransferase</fullName>
    </submittedName>
</protein>
<organism evidence="2 3">
    <name type="scientific">Butyricimonas faecihominis</name>
    <dbReference type="NCBI Taxonomy" id="1472416"/>
    <lineage>
        <taxon>Bacteria</taxon>
        <taxon>Pseudomonadati</taxon>
        <taxon>Bacteroidota</taxon>
        <taxon>Bacteroidia</taxon>
        <taxon>Bacteroidales</taxon>
        <taxon>Odoribacteraceae</taxon>
        <taxon>Butyricimonas</taxon>
    </lineage>
</organism>
<dbReference type="GO" id="GO:0016747">
    <property type="term" value="F:acyltransferase activity, transferring groups other than amino-acyl groups"/>
    <property type="evidence" value="ECO:0007669"/>
    <property type="project" value="InterPro"/>
</dbReference>
<dbReference type="InterPro" id="IPR051531">
    <property type="entry name" value="N-acetyltransferase"/>
</dbReference>
<dbReference type="PANTHER" id="PTHR43792">
    <property type="entry name" value="GNAT FAMILY, PUTATIVE (AFU_ORTHOLOGUE AFUA_3G00765)-RELATED-RELATED"/>
    <property type="match status" value="1"/>
</dbReference>
<comment type="caution">
    <text evidence="2">The sequence shown here is derived from an EMBL/GenBank/DDBJ whole genome shotgun (WGS) entry which is preliminary data.</text>
</comment>
<dbReference type="AlphaFoldDB" id="A0A7W6HSQ9"/>
<dbReference type="EMBL" id="JACIES010000001">
    <property type="protein sequence ID" value="MBB4024294.1"/>
    <property type="molecule type" value="Genomic_DNA"/>
</dbReference>
<dbReference type="PROSITE" id="PS51186">
    <property type="entry name" value="GNAT"/>
    <property type="match status" value="1"/>
</dbReference>
<dbReference type="Proteomes" id="UP000546007">
    <property type="component" value="Unassembled WGS sequence"/>
</dbReference>
<dbReference type="InterPro" id="IPR000182">
    <property type="entry name" value="GNAT_dom"/>
</dbReference>
<accession>A0A7W6HSQ9</accession>
<dbReference type="RefSeq" id="WP_151411651.1">
    <property type="nucleotide sequence ID" value="NZ_AP028155.1"/>
</dbReference>
<dbReference type="SUPFAM" id="SSF55729">
    <property type="entry name" value="Acyl-CoA N-acyltransferases (Nat)"/>
    <property type="match status" value="1"/>
</dbReference>
<keyword evidence="2" id="KW-0808">Transferase</keyword>
<dbReference type="PANTHER" id="PTHR43792:SF1">
    <property type="entry name" value="N-ACETYLTRANSFERASE DOMAIN-CONTAINING PROTEIN"/>
    <property type="match status" value="1"/>
</dbReference>
<sequence>MNKRENIQETERLAIRKLTHDDFETLIAIMGKPEVMYAWEHGFSEDDVRSWIERQLTRYTKDGIGYFAVELKESGQLIGQAGLMKTTMNGNEVVEIGYIFDNTYWHNGYATEAAESLIAYAFDCLELPAVYCSIRPENKASIRVAKRLGMESCGNHTVVYRGKEMPHIIYKLENPK</sequence>
<evidence type="ECO:0000313" key="3">
    <source>
        <dbReference type="Proteomes" id="UP000546007"/>
    </source>
</evidence>
<feature type="domain" description="N-acetyltransferase" evidence="1">
    <location>
        <begin position="13"/>
        <end position="175"/>
    </location>
</feature>
<name>A0A7W6HSQ9_9BACT</name>
<evidence type="ECO:0000259" key="1">
    <source>
        <dbReference type="PROSITE" id="PS51186"/>
    </source>
</evidence>
<keyword evidence="3" id="KW-1185">Reference proteome</keyword>
<evidence type="ECO:0000313" key="2">
    <source>
        <dbReference type="EMBL" id="MBB4024294.1"/>
    </source>
</evidence>
<gene>
    <name evidence="2" type="ORF">GGR14_000055</name>
</gene>
<proteinExistence type="predicted"/>